<evidence type="ECO:0000256" key="9">
    <source>
        <dbReference type="SAM" id="Phobius"/>
    </source>
</evidence>
<feature type="transmembrane region" description="Helical" evidence="9">
    <location>
        <begin position="114"/>
        <end position="131"/>
    </location>
</feature>
<keyword evidence="6" id="KW-0418">Kinase</keyword>
<dbReference type="SMART" id="SM00388">
    <property type="entry name" value="HisKA"/>
    <property type="match status" value="1"/>
</dbReference>
<feature type="domain" description="Histidine kinase" evidence="10">
    <location>
        <begin position="248"/>
        <end position="450"/>
    </location>
</feature>
<feature type="transmembrane region" description="Helical" evidence="9">
    <location>
        <begin position="12"/>
        <end position="36"/>
    </location>
</feature>
<evidence type="ECO:0000313" key="11">
    <source>
        <dbReference type="EMBL" id="GGB54007.1"/>
    </source>
</evidence>
<dbReference type="EC" id="2.7.13.3" evidence="2"/>
<evidence type="ECO:0000259" key="10">
    <source>
        <dbReference type="PROSITE" id="PS50109"/>
    </source>
</evidence>
<keyword evidence="3" id="KW-0597">Phosphoprotein</keyword>
<comment type="catalytic activity">
    <reaction evidence="1">
        <text>ATP + protein L-histidine = ADP + protein N-phospho-L-histidine.</text>
        <dbReference type="EC" id="2.7.13.3"/>
    </reaction>
</comment>
<organism evidence="11 12">
    <name type="scientific">Lentibacillus populi</name>
    <dbReference type="NCBI Taxonomy" id="1827502"/>
    <lineage>
        <taxon>Bacteria</taxon>
        <taxon>Bacillati</taxon>
        <taxon>Bacillota</taxon>
        <taxon>Bacilli</taxon>
        <taxon>Bacillales</taxon>
        <taxon>Bacillaceae</taxon>
        <taxon>Lentibacillus</taxon>
    </lineage>
</organism>
<dbReference type="Pfam" id="PF00512">
    <property type="entry name" value="HisKA"/>
    <property type="match status" value="1"/>
</dbReference>
<dbReference type="CDD" id="cd00075">
    <property type="entry name" value="HATPase"/>
    <property type="match status" value="1"/>
</dbReference>
<evidence type="ECO:0000256" key="8">
    <source>
        <dbReference type="ARBA" id="ARBA00023012"/>
    </source>
</evidence>
<dbReference type="InterPro" id="IPR036097">
    <property type="entry name" value="HisK_dim/P_sf"/>
</dbReference>
<keyword evidence="8" id="KW-0902">Two-component regulatory system</keyword>
<proteinExistence type="predicted"/>
<evidence type="ECO:0000256" key="2">
    <source>
        <dbReference type="ARBA" id="ARBA00012438"/>
    </source>
</evidence>
<evidence type="ECO:0000256" key="1">
    <source>
        <dbReference type="ARBA" id="ARBA00000085"/>
    </source>
</evidence>
<dbReference type="SUPFAM" id="SSF47384">
    <property type="entry name" value="Homodimeric domain of signal transducing histidine kinase"/>
    <property type="match status" value="1"/>
</dbReference>
<dbReference type="PRINTS" id="PR00344">
    <property type="entry name" value="BCTRLSENSOR"/>
</dbReference>
<feature type="transmembrane region" description="Helical" evidence="9">
    <location>
        <begin position="87"/>
        <end position="108"/>
    </location>
</feature>
<keyword evidence="7" id="KW-0067">ATP-binding</keyword>
<keyword evidence="4" id="KW-0808">Transferase</keyword>
<dbReference type="PROSITE" id="PS50109">
    <property type="entry name" value="HIS_KIN"/>
    <property type="match status" value="1"/>
</dbReference>
<keyword evidence="5" id="KW-0547">Nucleotide-binding</keyword>
<reference evidence="11" key="1">
    <citation type="journal article" date="2014" name="Int. J. Syst. Evol. Microbiol.">
        <title>Complete genome sequence of Corynebacterium casei LMG S-19264T (=DSM 44701T), isolated from a smear-ripened cheese.</title>
        <authorList>
            <consortium name="US DOE Joint Genome Institute (JGI-PGF)"/>
            <person name="Walter F."/>
            <person name="Albersmeier A."/>
            <person name="Kalinowski J."/>
            <person name="Ruckert C."/>
        </authorList>
    </citation>
    <scope>NUCLEOTIDE SEQUENCE</scope>
    <source>
        <strain evidence="11">CGMCC 1.15454</strain>
    </source>
</reference>
<dbReference type="InterPro" id="IPR050736">
    <property type="entry name" value="Sensor_HK_Regulatory"/>
</dbReference>
<evidence type="ECO:0000313" key="12">
    <source>
        <dbReference type="Proteomes" id="UP000621492"/>
    </source>
</evidence>
<evidence type="ECO:0000256" key="4">
    <source>
        <dbReference type="ARBA" id="ARBA00022679"/>
    </source>
</evidence>
<dbReference type="GO" id="GO:0005524">
    <property type="term" value="F:ATP binding"/>
    <property type="evidence" value="ECO:0007669"/>
    <property type="project" value="UniProtKB-KW"/>
</dbReference>
<dbReference type="InterPro" id="IPR004358">
    <property type="entry name" value="Sig_transdc_His_kin-like_C"/>
</dbReference>
<feature type="transmembrane region" description="Helical" evidence="9">
    <location>
        <begin position="56"/>
        <end position="80"/>
    </location>
</feature>
<evidence type="ECO:0000256" key="5">
    <source>
        <dbReference type="ARBA" id="ARBA00022741"/>
    </source>
</evidence>
<dbReference type="InterPro" id="IPR003594">
    <property type="entry name" value="HATPase_dom"/>
</dbReference>
<dbReference type="SMART" id="SM00387">
    <property type="entry name" value="HATPase_c"/>
    <property type="match status" value="1"/>
</dbReference>
<evidence type="ECO:0000256" key="6">
    <source>
        <dbReference type="ARBA" id="ARBA00022777"/>
    </source>
</evidence>
<protein>
    <recommendedName>
        <fullName evidence="2">histidine kinase</fullName>
        <ecNumber evidence="2">2.7.13.3</ecNumber>
    </recommendedName>
</protein>
<dbReference type="PANTHER" id="PTHR43711">
    <property type="entry name" value="TWO-COMPONENT HISTIDINE KINASE"/>
    <property type="match status" value="1"/>
</dbReference>
<keyword evidence="9" id="KW-0472">Membrane</keyword>
<feature type="transmembrane region" description="Helical" evidence="9">
    <location>
        <begin position="191"/>
        <end position="213"/>
    </location>
</feature>
<dbReference type="SUPFAM" id="SSF55874">
    <property type="entry name" value="ATPase domain of HSP90 chaperone/DNA topoisomerase II/histidine kinase"/>
    <property type="match status" value="1"/>
</dbReference>
<dbReference type="RefSeq" id="WP_159457849.1">
    <property type="nucleotide sequence ID" value="NZ_BMJD01000035.1"/>
</dbReference>
<dbReference type="EMBL" id="BMJD01000035">
    <property type="protein sequence ID" value="GGB54007.1"/>
    <property type="molecule type" value="Genomic_DNA"/>
</dbReference>
<dbReference type="Pfam" id="PF02518">
    <property type="entry name" value="HATPase_c"/>
    <property type="match status" value="1"/>
</dbReference>
<sequence>MSKEKNYSLIGFLGLLLLIYGEMFPTFITNWSLYIIDNLNNSIMLLDSGQLLVTAFAYIAKYVLISFFIYFGAMLFALALSRDLKSITFSLGFIGLTMAAMILFNQVYNEHFSYLGHIVTVGAISLLQLYIPKQKYFYFIFSLILFFILMASSWLQLIPGLSHLGFGTNDIAVSIKIADSYFTENKLFNTLATIFFTAFLTIAVILSLLVHLVNKQVYTLKKYQQQEEELKETRIALIESSVYQEINTLVHDLKTPLVTVEGLTSLIQLKMQPLENDDLQEYFNRMDKSLLKMKDMIAEILSENIKQEISIQELLEYVTSHLDLNEQQIDLGIDIEENLPPIYINKIRFSRAISNILENAITSFAGKAGYIHIYVKRIDNGILLRVQDNGPGIKTSHLRNIWEDGFSTKNSSGIGLSFVKKVVENHHGSISVNSIPGSHTQMNIMLPIQKEGEQRNEHNHSYR</sequence>
<feature type="transmembrane region" description="Helical" evidence="9">
    <location>
        <begin position="136"/>
        <end position="155"/>
    </location>
</feature>
<dbReference type="InterPro" id="IPR003661">
    <property type="entry name" value="HisK_dim/P_dom"/>
</dbReference>
<reference evidence="11" key="2">
    <citation type="submission" date="2020-09" db="EMBL/GenBank/DDBJ databases">
        <authorList>
            <person name="Sun Q."/>
            <person name="Zhou Y."/>
        </authorList>
    </citation>
    <scope>NUCLEOTIDE SEQUENCE</scope>
    <source>
        <strain evidence="11">CGMCC 1.15454</strain>
    </source>
</reference>
<dbReference type="Proteomes" id="UP000621492">
    <property type="component" value="Unassembled WGS sequence"/>
</dbReference>
<evidence type="ECO:0000256" key="7">
    <source>
        <dbReference type="ARBA" id="ARBA00022840"/>
    </source>
</evidence>
<dbReference type="InterPro" id="IPR005467">
    <property type="entry name" value="His_kinase_dom"/>
</dbReference>
<evidence type="ECO:0000256" key="3">
    <source>
        <dbReference type="ARBA" id="ARBA00022553"/>
    </source>
</evidence>
<comment type="caution">
    <text evidence="11">The sequence shown here is derived from an EMBL/GenBank/DDBJ whole genome shotgun (WGS) entry which is preliminary data.</text>
</comment>
<dbReference type="Gene3D" id="3.30.565.10">
    <property type="entry name" value="Histidine kinase-like ATPase, C-terminal domain"/>
    <property type="match status" value="1"/>
</dbReference>
<accession>A0A9W5U053</accession>
<keyword evidence="9" id="KW-0812">Transmembrane</keyword>
<dbReference type="CDD" id="cd00082">
    <property type="entry name" value="HisKA"/>
    <property type="match status" value="1"/>
</dbReference>
<name>A0A9W5U053_9BACI</name>
<dbReference type="PANTHER" id="PTHR43711:SF1">
    <property type="entry name" value="HISTIDINE KINASE 1"/>
    <property type="match status" value="1"/>
</dbReference>
<dbReference type="InterPro" id="IPR036890">
    <property type="entry name" value="HATPase_C_sf"/>
</dbReference>
<gene>
    <name evidence="11" type="ORF">GCM10011409_34560</name>
</gene>
<dbReference type="GO" id="GO:0000155">
    <property type="term" value="F:phosphorelay sensor kinase activity"/>
    <property type="evidence" value="ECO:0007669"/>
    <property type="project" value="InterPro"/>
</dbReference>
<keyword evidence="9" id="KW-1133">Transmembrane helix</keyword>
<dbReference type="AlphaFoldDB" id="A0A9W5U053"/>
<dbReference type="Gene3D" id="1.10.287.130">
    <property type="match status" value="1"/>
</dbReference>
<keyword evidence="12" id="KW-1185">Reference proteome</keyword>